<dbReference type="RefSeq" id="WP_099083081.1">
    <property type="nucleotide sequence ID" value="NZ_AWQQ01000054.1"/>
</dbReference>
<protein>
    <recommendedName>
        <fullName evidence="1">DUF7852 domain-containing protein</fullName>
    </recommendedName>
</protein>
<organism evidence="2 3">
    <name type="scientific">Desulforamulus profundi</name>
    <dbReference type="NCBI Taxonomy" id="1383067"/>
    <lineage>
        <taxon>Bacteria</taxon>
        <taxon>Bacillati</taxon>
        <taxon>Bacillota</taxon>
        <taxon>Clostridia</taxon>
        <taxon>Eubacteriales</taxon>
        <taxon>Peptococcaceae</taxon>
        <taxon>Desulforamulus</taxon>
    </lineage>
</organism>
<reference evidence="2 3" key="1">
    <citation type="submission" date="2013-09" db="EMBL/GenBank/DDBJ databases">
        <title>Biodegradation of hydrocarbons in the deep terrestrial subsurface : characterization of a microbial consortium composed of two Desulfotomaculum species originating from a deep geological formation.</title>
        <authorList>
            <person name="Aullo T."/>
            <person name="Berlendis S."/>
            <person name="Lascourreges J.-F."/>
            <person name="Dessort D."/>
            <person name="Saint-Laurent S."/>
            <person name="Schraauwers B."/>
            <person name="Mas J."/>
            <person name="Magot M."/>
            <person name="Ranchou-Peyruse A."/>
        </authorList>
    </citation>
    <scope>NUCLEOTIDE SEQUENCE [LARGE SCALE GENOMIC DNA]</scope>
    <source>
        <strain evidence="2 3">Bs107</strain>
    </source>
</reference>
<evidence type="ECO:0000313" key="3">
    <source>
        <dbReference type="Proteomes" id="UP000222564"/>
    </source>
</evidence>
<evidence type="ECO:0000313" key="2">
    <source>
        <dbReference type="EMBL" id="PHJ38294.1"/>
    </source>
</evidence>
<dbReference type="InterPro" id="IPR054845">
    <property type="entry name" value="Exosporium_prot_C"/>
</dbReference>
<dbReference type="AlphaFoldDB" id="A0A2C6MF72"/>
<dbReference type="EMBL" id="AWQQ01000054">
    <property type="protein sequence ID" value="PHJ38294.1"/>
    <property type="molecule type" value="Genomic_DNA"/>
</dbReference>
<dbReference type="Proteomes" id="UP000222564">
    <property type="component" value="Unassembled WGS sequence"/>
</dbReference>
<comment type="caution">
    <text evidence="2">The sequence shown here is derived from an EMBL/GenBank/DDBJ whole genome shotgun (WGS) entry which is preliminary data.</text>
</comment>
<sequence>MSGCFPPPKPKRVFTGGVQPECPNVTVPIMGLATGATVKIPVILAEFTVQVNVNSTITLPEPALEIKNIKKRVKITQCLLLQDPMQPAGPTVLSLKGFVRKNIDYSTRLCSNTEGVCGDIRHCTVDVPFSCTTPVTFNGALPATIMTNTVEEFEFFRRQPLAGPGFAEKDQLLSGDLSEFNQITQEFFNELPFCELISARIVEFDEYLNRTRPKTATLPFEEREFRQVEEKMVIFITLKVLQNQQVEIPASI</sequence>
<dbReference type="NCBIfam" id="NF045794">
    <property type="entry name" value="CsxC_fam"/>
    <property type="match status" value="1"/>
</dbReference>
<evidence type="ECO:0000259" key="1">
    <source>
        <dbReference type="Pfam" id="PF25250"/>
    </source>
</evidence>
<feature type="domain" description="DUF7852" evidence="1">
    <location>
        <begin position="37"/>
        <end position="108"/>
    </location>
</feature>
<proteinExistence type="predicted"/>
<keyword evidence="3" id="KW-1185">Reference proteome</keyword>
<gene>
    <name evidence="2" type="ORF">P378_10705</name>
</gene>
<accession>A0A2C6MF72</accession>
<dbReference type="Pfam" id="PF25250">
    <property type="entry name" value="DUF7852"/>
    <property type="match status" value="1"/>
</dbReference>
<dbReference type="InterPro" id="IPR057174">
    <property type="entry name" value="DUF7852"/>
</dbReference>
<name>A0A2C6MF72_9FIRM</name>
<dbReference type="OrthoDB" id="2381017at2"/>